<dbReference type="RefSeq" id="WP_068340379.1">
    <property type="nucleotide sequence ID" value="NZ_LQBP01000012.1"/>
</dbReference>
<dbReference type="InterPro" id="IPR004167">
    <property type="entry name" value="PSBD"/>
</dbReference>
<dbReference type="PROSITE" id="PS00189">
    <property type="entry name" value="LIPOYL"/>
    <property type="match status" value="1"/>
</dbReference>
<dbReference type="GO" id="GO:0031405">
    <property type="term" value="F:lipoic acid binding"/>
    <property type="evidence" value="ECO:0007669"/>
    <property type="project" value="TreeGrafter"/>
</dbReference>
<dbReference type="InterPro" id="IPR003016">
    <property type="entry name" value="2-oxoA_DH_lipoyl-BS"/>
</dbReference>
<keyword evidence="4 7" id="KW-0808">Transferase</keyword>
<dbReference type="PROSITE" id="PS51826">
    <property type="entry name" value="PSBD"/>
    <property type="match status" value="1"/>
</dbReference>
<evidence type="ECO:0000256" key="1">
    <source>
        <dbReference type="ARBA" id="ARBA00001938"/>
    </source>
</evidence>
<sequence length="361" mass="37739">MSIFHLPDLGEGLNEAEIVAWHVTAGDHVIADQPLVSVETDKAVVEVPSPFSGTISRLMAKPGEIVPVGGALVVFDSERATDKGSVVGEINVAAPNPKDALAAPPAETVTRVKASPAVRKLAAERGVDLAIVAGTGPDGTIQSADVLTAAVGLGEALHGPRRVMARTMERSGTSVVPATVMDHADISAWATDENTTLHLVCAIAAACVAEPALNAWFDGERRQLHAHVDLAIAMDTPDGLFAPVLRGVETPRDLASELAALKASVRNRTITPEVMRDATITLSNFGMIGGEHAVLVVVPPQVAILGAGRIGTRITLKDGRPQEQRVLPLSLSFDHRAVTGGEAARFLATVRARLETPSEKG</sequence>
<protein>
    <recommendedName>
        <fullName evidence="7">Dihydrolipoamide acetyltransferase component of pyruvate dehydrogenase complex</fullName>
        <ecNumber evidence="7">2.3.1.-</ecNumber>
    </recommendedName>
</protein>
<comment type="cofactor">
    <cofactor evidence="1 7">
        <name>(R)-lipoate</name>
        <dbReference type="ChEBI" id="CHEBI:83088"/>
    </cofactor>
</comment>
<dbReference type="Pfam" id="PF00198">
    <property type="entry name" value="2-oxoacid_dh"/>
    <property type="match status" value="1"/>
</dbReference>
<dbReference type="InterPro" id="IPR050743">
    <property type="entry name" value="2-oxoacid_DH_E2_comp"/>
</dbReference>
<feature type="domain" description="Lipoyl-binding" evidence="8">
    <location>
        <begin position="1"/>
        <end position="76"/>
    </location>
</feature>
<dbReference type="Pfam" id="PF02817">
    <property type="entry name" value="E3_binding"/>
    <property type="match status" value="1"/>
</dbReference>
<feature type="domain" description="Peripheral subunit-binding (PSBD)" evidence="9">
    <location>
        <begin position="113"/>
        <end position="150"/>
    </location>
</feature>
<dbReference type="InterPro" id="IPR011053">
    <property type="entry name" value="Single_hybrid_motif"/>
</dbReference>
<evidence type="ECO:0000256" key="6">
    <source>
        <dbReference type="ARBA" id="ARBA00023315"/>
    </source>
</evidence>
<evidence type="ECO:0000259" key="8">
    <source>
        <dbReference type="PROSITE" id="PS50968"/>
    </source>
</evidence>
<keyword evidence="5 7" id="KW-0450">Lipoyl</keyword>
<dbReference type="InterPro" id="IPR001078">
    <property type="entry name" value="2-oxoacid_DH_actylTfrase"/>
</dbReference>
<dbReference type="Proteomes" id="UP000053690">
    <property type="component" value="Unassembled WGS sequence"/>
</dbReference>
<comment type="caution">
    <text evidence="10">The sequence shown here is derived from an EMBL/GenBank/DDBJ whole genome shotgun (WGS) entry which is preliminary data.</text>
</comment>
<comment type="similarity">
    <text evidence="2 7">Belongs to the 2-oxoacid dehydrogenase family.</text>
</comment>
<evidence type="ECO:0000313" key="11">
    <source>
        <dbReference type="Proteomes" id="UP000053690"/>
    </source>
</evidence>
<dbReference type="Gene3D" id="2.40.50.100">
    <property type="match status" value="1"/>
</dbReference>
<dbReference type="PANTHER" id="PTHR43178:SF12">
    <property type="entry name" value="DIHYDROLIPOAMIDE ACETYLTRANSFERASE COMPONENT OF PYRUVATE DEHYDROGENASE COMPLEX"/>
    <property type="match status" value="1"/>
</dbReference>
<dbReference type="PANTHER" id="PTHR43178">
    <property type="entry name" value="DIHYDROLIPOAMIDE ACETYLTRANSFERASE COMPONENT OF PYRUVATE DEHYDROGENASE COMPLEX"/>
    <property type="match status" value="1"/>
</dbReference>
<dbReference type="InterPro" id="IPR023213">
    <property type="entry name" value="CAT-like_dom_sf"/>
</dbReference>
<evidence type="ECO:0000256" key="3">
    <source>
        <dbReference type="ARBA" id="ARBA00011484"/>
    </source>
</evidence>
<accession>A0A0X3TN43</accession>
<dbReference type="EC" id="2.3.1.-" evidence="7"/>
<dbReference type="Gene3D" id="3.30.559.10">
    <property type="entry name" value="Chloramphenicol acetyltransferase-like domain"/>
    <property type="match status" value="1"/>
</dbReference>
<dbReference type="GO" id="GO:0005737">
    <property type="term" value="C:cytoplasm"/>
    <property type="evidence" value="ECO:0007669"/>
    <property type="project" value="TreeGrafter"/>
</dbReference>
<gene>
    <name evidence="10" type="ORF">AVO44_18480</name>
</gene>
<dbReference type="SUPFAM" id="SSF51230">
    <property type="entry name" value="Single hybrid motif"/>
    <property type="match status" value="1"/>
</dbReference>
<dbReference type="Gene3D" id="4.10.320.10">
    <property type="entry name" value="E3-binding domain"/>
    <property type="match status" value="1"/>
</dbReference>
<dbReference type="CDD" id="cd06849">
    <property type="entry name" value="lipoyl_domain"/>
    <property type="match status" value="1"/>
</dbReference>
<organism evidence="10 11">
    <name type="scientific">Ruegeria profundi</name>
    <dbReference type="NCBI Taxonomy" id="1685378"/>
    <lineage>
        <taxon>Bacteria</taxon>
        <taxon>Pseudomonadati</taxon>
        <taxon>Pseudomonadota</taxon>
        <taxon>Alphaproteobacteria</taxon>
        <taxon>Rhodobacterales</taxon>
        <taxon>Roseobacteraceae</taxon>
        <taxon>Ruegeria</taxon>
    </lineage>
</organism>
<dbReference type="AlphaFoldDB" id="A0A0X3TN43"/>
<dbReference type="OrthoDB" id="9805770at2"/>
<comment type="subunit">
    <text evidence="3">Forms a 24-polypeptide structural core with octahedral symmetry.</text>
</comment>
<reference evidence="11" key="1">
    <citation type="submission" date="2015-12" db="EMBL/GenBank/DDBJ databases">
        <authorList>
            <person name="Zhang G."/>
            <person name="Stingl U."/>
        </authorList>
    </citation>
    <scope>NUCLEOTIDE SEQUENCE [LARGE SCALE GENOMIC DNA]</scope>
    <source>
        <strain evidence="11">ZGT108</strain>
    </source>
</reference>
<dbReference type="STRING" id="1685378.AVO44_18480"/>
<dbReference type="SUPFAM" id="SSF52777">
    <property type="entry name" value="CoA-dependent acyltransferases"/>
    <property type="match status" value="1"/>
</dbReference>
<dbReference type="Pfam" id="PF00364">
    <property type="entry name" value="Biotin_lipoyl"/>
    <property type="match status" value="1"/>
</dbReference>
<name>A0A0X3TN43_9RHOB</name>
<dbReference type="PROSITE" id="PS50968">
    <property type="entry name" value="BIOTINYL_LIPOYL"/>
    <property type="match status" value="1"/>
</dbReference>
<dbReference type="GO" id="GO:0016407">
    <property type="term" value="F:acetyltransferase activity"/>
    <property type="evidence" value="ECO:0007669"/>
    <property type="project" value="TreeGrafter"/>
</dbReference>
<evidence type="ECO:0000256" key="5">
    <source>
        <dbReference type="ARBA" id="ARBA00022823"/>
    </source>
</evidence>
<proteinExistence type="inferred from homology"/>
<dbReference type="EMBL" id="LQBP01000012">
    <property type="protein sequence ID" value="KUJ77192.1"/>
    <property type="molecule type" value="Genomic_DNA"/>
</dbReference>
<keyword evidence="6 7" id="KW-0012">Acyltransferase</keyword>
<dbReference type="InterPro" id="IPR000089">
    <property type="entry name" value="Biotin_lipoyl"/>
</dbReference>
<evidence type="ECO:0000256" key="7">
    <source>
        <dbReference type="RuleBase" id="RU003423"/>
    </source>
</evidence>
<evidence type="ECO:0000259" key="9">
    <source>
        <dbReference type="PROSITE" id="PS51826"/>
    </source>
</evidence>
<dbReference type="SUPFAM" id="SSF47005">
    <property type="entry name" value="Peripheral subunit-binding domain of 2-oxo acid dehydrogenase complex"/>
    <property type="match status" value="1"/>
</dbReference>
<evidence type="ECO:0000313" key="10">
    <source>
        <dbReference type="EMBL" id="KUJ77192.1"/>
    </source>
</evidence>
<keyword evidence="11" id="KW-1185">Reference proteome</keyword>
<evidence type="ECO:0000256" key="4">
    <source>
        <dbReference type="ARBA" id="ARBA00022679"/>
    </source>
</evidence>
<dbReference type="InterPro" id="IPR036625">
    <property type="entry name" value="E3-bd_dom_sf"/>
</dbReference>
<evidence type="ECO:0000256" key="2">
    <source>
        <dbReference type="ARBA" id="ARBA00007317"/>
    </source>
</evidence>